<organism evidence="2 3">
    <name type="scientific">Streptomyces macrosporus</name>
    <dbReference type="NCBI Taxonomy" id="44032"/>
    <lineage>
        <taxon>Bacteria</taxon>
        <taxon>Bacillati</taxon>
        <taxon>Actinomycetota</taxon>
        <taxon>Actinomycetes</taxon>
        <taxon>Kitasatosporales</taxon>
        <taxon>Streptomycetaceae</taxon>
        <taxon>Streptomyces</taxon>
    </lineage>
</organism>
<dbReference type="EMBL" id="BAAASZ010000007">
    <property type="protein sequence ID" value="GAA2428392.1"/>
    <property type="molecule type" value="Genomic_DNA"/>
</dbReference>
<protein>
    <submittedName>
        <fullName evidence="2">SchA/CurD-like domain-containing protein</fullName>
    </submittedName>
</protein>
<dbReference type="Gene3D" id="3.30.70.100">
    <property type="match status" value="1"/>
</dbReference>
<evidence type="ECO:0000313" key="3">
    <source>
        <dbReference type="Proteomes" id="UP001501638"/>
    </source>
</evidence>
<name>A0ABN3JH74_9ACTN</name>
<reference evidence="2 3" key="1">
    <citation type="journal article" date="2019" name="Int. J. Syst. Evol. Microbiol.">
        <title>The Global Catalogue of Microorganisms (GCM) 10K type strain sequencing project: providing services to taxonomists for standard genome sequencing and annotation.</title>
        <authorList>
            <consortium name="The Broad Institute Genomics Platform"/>
            <consortium name="The Broad Institute Genome Sequencing Center for Infectious Disease"/>
            <person name="Wu L."/>
            <person name="Ma J."/>
        </authorList>
    </citation>
    <scope>NUCLEOTIDE SEQUENCE [LARGE SCALE GENOMIC DNA]</scope>
    <source>
        <strain evidence="2 3">JCM 6305</strain>
    </source>
</reference>
<keyword evidence="3" id="KW-1185">Reference proteome</keyword>
<dbReference type="PROSITE" id="PS51725">
    <property type="entry name" value="ABM"/>
    <property type="match status" value="1"/>
</dbReference>
<evidence type="ECO:0000259" key="1">
    <source>
        <dbReference type="PROSITE" id="PS51725"/>
    </source>
</evidence>
<dbReference type="SUPFAM" id="SSF54909">
    <property type="entry name" value="Dimeric alpha+beta barrel"/>
    <property type="match status" value="1"/>
</dbReference>
<dbReference type="RefSeq" id="WP_344320721.1">
    <property type="nucleotide sequence ID" value="NZ_BAAASZ010000007.1"/>
</dbReference>
<dbReference type="InterPro" id="IPR007575">
    <property type="entry name" value="SchA_CurD-like"/>
</dbReference>
<accession>A0ABN3JH74</accession>
<evidence type="ECO:0000313" key="2">
    <source>
        <dbReference type="EMBL" id="GAA2428392.1"/>
    </source>
</evidence>
<dbReference type="Pfam" id="PF04486">
    <property type="entry name" value="SchA_CurD"/>
    <property type="match status" value="1"/>
</dbReference>
<dbReference type="InterPro" id="IPR007138">
    <property type="entry name" value="ABM_dom"/>
</dbReference>
<dbReference type="InterPro" id="IPR011008">
    <property type="entry name" value="Dimeric_a/b-barrel"/>
</dbReference>
<comment type="caution">
    <text evidence="2">The sequence shown here is derived from an EMBL/GenBank/DDBJ whole genome shotgun (WGS) entry which is preliminary data.</text>
</comment>
<feature type="domain" description="ABM" evidence="1">
    <location>
        <begin position="24"/>
        <end position="115"/>
    </location>
</feature>
<sequence length="382" mass="41027">MTASGRVAQVSGGVSQSAFDGSRLRVVLLLEVEDGAQQEFLTAYERMCRRVASTPGHVQDQVCQSVEDPAQWLITSEWESAPSFLAWVNSEEHLEMVRPLRACVRSMRSLRYGIVRETGSGRSEAGAGERPVVPVRVGDGVVRHALTYTVVPGSEDKVAEILADHPLPATGEGDPVRLGRTGLFLHGRRVVQTFELRHLRGDLLTGLLHLASLPETRALEEALAPHLERERNLDEVSAAREFFTRAALSAVHHVASSRPASPRTRRCALAYPARTGSGEALARLLAGQDDAATADPHGPLRAATVFHRDDLVVRLVDLDADPASCPATAVGLADPEAVTAAASLLDTAALDLDRPLADDRALPRLLALAGMRTLADRTAADL</sequence>
<dbReference type="Proteomes" id="UP001501638">
    <property type="component" value="Unassembled WGS sequence"/>
</dbReference>
<proteinExistence type="predicted"/>
<gene>
    <name evidence="2" type="ORF">GCM10010405_08710</name>
</gene>
<dbReference type="Pfam" id="PF03992">
    <property type="entry name" value="ABM"/>
    <property type="match status" value="1"/>
</dbReference>